<reference evidence="2" key="1">
    <citation type="submission" date="2017-08" db="EMBL/GenBank/DDBJ databases">
        <authorList>
            <person name="Imhoff J.F."/>
            <person name="Rahn T."/>
            <person name="Kuenzel S."/>
            <person name="Neulinger S.C."/>
        </authorList>
    </citation>
    <scope>NUCLEOTIDE SEQUENCE</scope>
    <source>
        <strain evidence="2">IM 151</strain>
    </source>
</reference>
<dbReference type="Proteomes" id="UP001041814">
    <property type="component" value="Unassembled WGS sequence"/>
</dbReference>
<keyword evidence="3" id="KW-1185">Reference proteome</keyword>
<dbReference type="InterPro" id="IPR001173">
    <property type="entry name" value="Glyco_trans_2-like"/>
</dbReference>
<sequence>MSLLTVVICTHDRAGLLERTLDSLDAALRPAAGAELLVIANCCRDGTHALLEARAQRPGGLPLRWLAEPAKGKSHALNLALREVHTPLLAFVDDDQRADPGFLQAIVAAAQAQPEAALICGRLVPDWDGREPAWVHDDGRYRIYPLPVPTFDCGDAGRWITPDIALPSGGNAVVRTEWLARIGPFSTTLGPVGHDLGGSEDSEWFLRALAAGARLWYAPQIVQRHYVDPARLELGFLLRLTRRRTASTVGLTGHGVPPDGVPLWAWRKLAGYAARALLSPGAARRRFFLMRAAAALGEVEGYRRLQRAARPGEHA</sequence>
<name>A0ABS1E4T4_RUBGE</name>
<evidence type="ECO:0000313" key="2">
    <source>
        <dbReference type="EMBL" id="MBK1715952.1"/>
    </source>
</evidence>
<dbReference type="Pfam" id="PF00535">
    <property type="entry name" value="Glycos_transf_2"/>
    <property type="match status" value="1"/>
</dbReference>
<dbReference type="InterPro" id="IPR050834">
    <property type="entry name" value="Glycosyltransf_2"/>
</dbReference>
<reference evidence="2" key="2">
    <citation type="journal article" date="2020" name="Microorganisms">
        <title>Osmotic Adaptation and Compatible Solute Biosynthesis of Phototrophic Bacteria as Revealed from Genome Analyses.</title>
        <authorList>
            <person name="Imhoff J.F."/>
            <person name="Rahn T."/>
            <person name="Kunzel S."/>
            <person name="Keller A."/>
            <person name="Neulinger S.C."/>
        </authorList>
    </citation>
    <scope>NUCLEOTIDE SEQUENCE</scope>
    <source>
        <strain evidence="2">IM 151</strain>
    </source>
</reference>
<dbReference type="PANTHER" id="PTHR43685:SF2">
    <property type="entry name" value="GLYCOSYLTRANSFERASE 2-LIKE DOMAIN-CONTAINING PROTEIN"/>
    <property type="match status" value="1"/>
</dbReference>
<dbReference type="InterPro" id="IPR029044">
    <property type="entry name" value="Nucleotide-diphossugar_trans"/>
</dbReference>
<proteinExistence type="predicted"/>
<dbReference type="PANTHER" id="PTHR43685">
    <property type="entry name" value="GLYCOSYLTRANSFERASE"/>
    <property type="match status" value="1"/>
</dbReference>
<organism evidence="2 3">
    <name type="scientific">Rubrivivax gelatinosus</name>
    <name type="common">Rhodocyclus gelatinosus</name>
    <name type="synonym">Rhodopseudomonas gelatinosa</name>
    <dbReference type="NCBI Taxonomy" id="28068"/>
    <lineage>
        <taxon>Bacteria</taxon>
        <taxon>Pseudomonadati</taxon>
        <taxon>Pseudomonadota</taxon>
        <taxon>Betaproteobacteria</taxon>
        <taxon>Burkholderiales</taxon>
        <taxon>Sphaerotilaceae</taxon>
        <taxon>Rubrivivax</taxon>
    </lineage>
</organism>
<gene>
    <name evidence="2" type="ORF">CKO43_24715</name>
</gene>
<evidence type="ECO:0000259" key="1">
    <source>
        <dbReference type="Pfam" id="PF00535"/>
    </source>
</evidence>
<dbReference type="Gene3D" id="3.90.550.10">
    <property type="entry name" value="Spore Coat Polysaccharide Biosynthesis Protein SpsA, Chain A"/>
    <property type="match status" value="1"/>
</dbReference>
<dbReference type="SUPFAM" id="SSF53448">
    <property type="entry name" value="Nucleotide-diphospho-sugar transferases"/>
    <property type="match status" value="1"/>
</dbReference>
<dbReference type="RefSeq" id="WP_200380368.1">
    <property type="nucleotide sequence ID" value="NZ_NRRU01000186.1"/>
</dbReference>
<dbReference type="EMBL" id="NRRU01000186">
    <property type="protein sequence ID" value="MBK1715952.1"/>
    <property type="molecule type" value="Genomic_DNA"/>
</dbReference>
<evidence type="ECO:0000313" key="3">
    <source>
        <dbReference type="Proteomes" id="UP001041814"/>
    </source>
</evidence>
<protein>
    <recommendedName>
        <fullName evidence="1">Glycosyltransferase 2-like domain-containing protein</fullName>
    </recommendedName>
</protein>
<feature type="domain" description="Glycosyltransferase 2-like" evidence="1">
    <location>
        <begin position="5"/>
        <end position="182"/>
    </location>
</feature>
<comment type="caution">
    <text evidence="2">The sequence shown here is derived from an EMBL/GenBank/DDBJ whole genome shotgun (WGS) entry which is preliminary data.</text>
</comment>
<accession>A0ABS1E4T4</accession>